<gene>
    <name evidence="1" type="ORF">SAMN05421538_102498</name>
</gene>
<dbReference type="EMBL" id="FNAH01000002">
    <property type="protein sequence ID" value="SDD81597.1"/>
    <property type="molecule type" value="Genomic_DNA"/>
</dbReference>
<dbReference type="AlphaFoldDB" id="A0A1G6XVZ5"/>
<evidence type="ECO:0000313" key="2">
    <source>
        <dbReference type="Proteomes" id="UP000199344"/>
    </source>
</evidence>
<organism evidence="1 2">
    <name type="scientific">Paracoccus isoporae</name>
    <dbReference type="NCBI Taxonomy" id="591205"/>
    <lineage>
        <taxon>Bacteria</taxon>
        <taxon>Pseudomonadati</taxon>
        <taxon>Pseudomonadota</taxon>
        <taxon>Alphaproteobacteria</taxon>
        <taxon>Rhodobacterales</taxon>
        <taxon>Paracoccaceae</taxon>
        <taxon>Paracoccus</taxon>
    </lineage>
</organism>
<dbReference type="OrthoDB" id="571485at2"/>
<dbReference type="Proteomes" id="UP000199344">
    <property type="component" value="Unassembled WGS sequence"/>
</dbReference>
<dbReference type="RefSeq" id="WP_090521750.1">
    <property type="nucleotide sequence ID" value="NZ_FNAH01000002.1"/>
</dbReference>
<reference evidence="1 2" key="1">
    <citation type="submission" date="2016-10" db="EMBL/GenBank/DDBJ databases">
        <authorList>
            <person name="de Groot N.N."/>
        </authorList>
    </citation>
    <scope>NUCLEOTIDE SEQUENCE [LARGE SCALE GENOMIC DNA]</scope>
    <source>
        <strain evidence="1 2">DSM 22220</strain>
    </source>
</reference>
<sequence>MTMPRTPDRLPDEFAIAIGHAISGFGFLEEALKRAIFALSRNGLGDDPDDRALKSWLQRMEDVADDTLGTLIDQFVKQMSRAEVSGSDRLAGDLRVIRRARNMLCHASWKPVPGSPRWHPAFLNTKGEAFPDNLGPEDITRIHSDTLDAAARVVAIMRATGIEGGWIGQDDD</sequence>
<protein>
    <submittedName>
        <fullName evidence="1">Uncharacterized protein</fullName>
    </submittedName>
</protein>
<name>A0A1G6XVZ5_9RHOB</name>
<dbReference type="STRING" id="591205.SAMN05421538_102498"/>
<keyword evidence="2" id="KW-1185">Reference proteome</keyword>
<accession>A0A1G6XVZ5</accession>
<evidence type="ECO:0000313" key="1">
    <source>
        <dbReference type="EMBL" id="SDD81597.1"/>
    </source>
</evidence>
<proteinExistence type="predicted"/>